<evidence type="ECO:0000256" key="1">
    <source>
        <dbReference type="SAM" id="SignalP"/>
    </source>
</evidence>
<dbReference type="InterPro" id="IPR037460">
    <property type="entry name" value="SEST-like"/>
</dbReference>
<dbReference type="Pfam" id="PF13472">
    <property type="entry name" value="Lipase_GDSL_2"/>
    <property type="match status" value="1"/>
</dbReference>
<feature type="chain" id="PRO_5046178075" evidence="1">
    <location>
        <begin position="36"/>
        <end position="301"/>
    </location>
</feature>
<dbReference type="InterPro" id="IPR036514">
    <property type="entry name" value="SGNH_hydro_sf"/>
</dbReference>
<dbReference type="PANTHER" id="PTHR37981">
    <property type="entry name" value="LIPASE 2"/>
    <property type="match status" value="1"/>
</dbReference>
<comment type="caution">
    <text evidence="3">The sequence shown here is derived from an EMBL/GenBank/DDBJ whole genome shotgun (WGS) entry which is preliminary data.</text>
</comment>
<reference evidence="4" key="1">
    <citation type="journal article" date="2019" name="Int. J. Syst. Evol. Microbiol.">
        <title>The Global Catalogue of Microorganisms (GCM) 10K type strain sequencing project: providing services to taxonomists for standard genome sequencing and annotation.</title>
        <authorList>
            <consortium name="The Broad Institute Genomics Platform"/>
            <consortium name="The Broad Institute Genome Sequencing Center for Infectious Disease"/>
            <person name="Wu L."/>
            <person name="Ma J."/>
        </authorList>
    </citation>
    <scope>NUCLEOTIDE SEQUENCE [LARGE SCALE GENOMIC DNA]</scope>
    <source>
        <strain evidence="4">JCM 16034</strain>
    </source>
</reference>
<dbReference type="InterPro" id="IPR013830">
    <property type="entry name" value="SGNH_hydro"/>
</dbReference>
<feature type="signal peptide" evidence="1">
    <location>
        <begin position="1"/>
        <end position="35"/>
    </location>
</feature>
<evidence type="ECO:0000313" key="3">
    <source>
        <dbReference type="EMBL" id="GAA2201979.1"/>
    </source>
</evidence>
<gene>
    <name evidence="3" type="ORF">GCM10009849_28580</name>
</gene>
<name>A0ABP5NR18_9MICC</name>
<keyword evidence="4" id="KW-1185">Reference proteome</keyword>
<dbReference type="EMBL" id="BAAAQW010000008">
    <property type="protein sequence ID" value="GAA2201979.1"/>
    <property type="molecule type" value="Genomic_DNA"/>
</dbReference>
<dbReference type="PANTHER" id="PTHR37981:SF1">
    <property type="entry name" value="SGNH HYDROLASE-TYPE ESTERASE DOMAIN-CONTAINING PROTEIN"/>
    <property type="match status" value="1"/>
</dbReference>
<organism evidence="3 4">
    <name type="scientific">Sinomonas flava</name>
    <dbReference type="NCBI Taxonomy" id="496857"/>
    <lineage>
        <taxon>Bacteria</taxon>
        <taxon>Bacillati</taxon>
        <taxon>Actinomycetota</taxon>
        <taxon>Actinomycetes</taxon>
        <taxon>Micrococcales</taxon>
        <taxon>Micrococcaceae</taxon>
        <taxon>Sinomonas</taxon>
    </lineage>
</organism>
<dbReference type="RefSeq" id="WP_344300430.1">
    <property type="nucleotide sequence ID" value="NZ_BAAAQW010000008.1"/>
</dbReference>
<evidence type="ECO:0000313" key="4">
    <source>
        <dbReference type="Proteomes" id="UP001500432"/>
    </source>
</evidence>
<dbReference type="Gene3D" id="3.40.50.1110">
    <property type="entry name" value="SGNH hydrolase"/>
    <property type="match status" value="1"/>
</dbReference>
<protein>
    <submittedName>
        <fullName evidence="3">SGNH/GDSL hydrolase family protein</fullName>
    </submittedName>
</protein>
<sequence length="301" mass="31114">MSRSNHRPLFIARGLLALAAAVGLAAGAGIVPASAAPPGDQDTGVARAVQSAAKPGGGKPAPSTTVAYVALGDSYTAGQGAGPYLDTTCYRSTTSSYPIFADTLNSRVDLKTNQACSGASTSDIPAQLSALPTTVDPSTVGLVTLTVGGIDAGSNQVATACPNGTVTQACIDLLTLTTAEQADLTTKLTTAYKTVKAKFPKAKVAAAGYPHFFTGIYLFSDFPRRLNASIDTLDSVIKSAAAANGVTFVDVRDEFNGHEIGSFSGQWINYGSTDPNEDFHPNASGYRYGYYQALVNDRVLP</sequence>
<dbReference type="SUPFAM" id="SSF52266">
    <property type="entry name" value="SGNH hydrolase"/>
    <property type="match status" value="1"/>
</dbReference>
<evidence type="ECO:0000259" key="2">
    <source>
        <dbReference type="Pfam" id="PF13472"/>
    </source>
</evidence>
<dbReference type="InterPro" id="IPR006311">
    <property type="entry name" value="TAT_signal"/>
</dbReference>
<keyword evidence="1" id="KW-0732">Signal</keyword>
<dbReference type="Proteomes" id="UP001500432">
    <property type="component" value="Unassembled WGS sequence"/>
</dbReference>
<keyword evidence="3" id="KW-0378">Hydrolase</keyword>
<proteinExistence type="predicted"/>
<dbReference type="CDD" id="cd01823">
    <property type="entry name" value="SEST_like"/>
    <property type="match status" value="1"/>
</dbReference>
<dbReference type="GO" id="GO:0016787">
    <property type="term" value="F:hydrolase activity"/>
    <property type="evidence" value="ECO:0007669"/>
    <property type="project" value="UniProtKB-KW"/>
</dbReference>
<feature type="domain" description="SGNH hydrolase-type esterase" evidence="2">
    <location>
        <begin position="70"/>
        <end position="287"/>
    </location>
</feature>
<accession>A0ABP5NR18</accession>
<dbReference type="PROSITE" id="PS51318">
    <property type="entry name" value="TAT"/>
    <property type="match status" value="1"/>
</dbReference>